<evidence type="ECO:0000313" key="1">
    <source>
        <dbReference type="EMBL" id="SHG13919.1"/>
    </source>
</evidence>
<gene>
    <name evidence="1" type="ORF">SAMN05443575_1483</name>
</gene>
<dbReference type="RefSeq" id="WP_073388151.1">
    <property type="nucleotide sequence ID" value="NZ_FQVU01000002.1"/>
</dbReference>
<reference evidence="1 2" key="1">
    <citation type="submission" date="2016-11" db="EMBL/GenBank/DDBJ databases">
        <authorList>
            <person name="Jaros S."/>
            <person name="Januszkiewicz K."/>
            <person name="Wedrychowicz H."/>
        </authorList>
    </citation>
    <scope>NUCLEOTIDE SEQUENCE [LARGE SCALE GENOMIC DNA]</scope>
    <source>
        <strain evidence="1 2">DSM 45627</strain>
    </source>
</reference>
<dbReference type="STRING" id="1206085.SAMN05443575_1483"/>
<organism evidence="1 2">
    <name type="scientific">Jatrophihabitans endophyticus</name>
    <dbReference type="NCBI Taxonomy" id="1206085"/>
    <lineage>
        <taxon>Bacteria</taxon>
        <taxon>Bacillati</taxon>
        <taxon>Actinomycetota</taxon>
        <taxon>Actinomycetes</taxon>
        <taxon>Jatrophihabitantales</taxon>
        <taxon>Jatrophihabitantaceae</taxon>
        <taxon>Jatrophihabitans</taxon>
    </lineage>
</organism>
<accession>A0A1M5HD47</accession>
<protein>
    <submittedName>
        <fullName evidence="1">Putative tRNA adenosine deaminase-associated protein</fullName>
    </submittedName>
</protein>
<evidence type="ECO:0000313" key="2">
    <source>
        <dbReference type="Proteomes" id="UP000186132"/>
    </source>
</evidence>
<proteinExistence type="predicted"/>
<name>A0A1M5HD47_9ACTN</name>
<dbReference type="InterPro" id="IPR023869">
    <property type="entry name" value="tRNA_Adeno_NH3ase_assoc_put"/>
</dbReference>
<sequence>MTYFAAVVTRSGHRWRTAEADLTGCESLADLGDIVGDTVGDVRLLLIEQDDEYAAIVRLDAGDDEPRAFLTDGHSADAYPLAAVVAEELTEIGTDDLADDEDAPPAHDSAPFGDAGIVADLGTDADGLLALCEHEGTLPVDVLFAVCEKAGCGEAFEELRG</sequence>
<dbReference type="AlphaFoldDB" id="A0A1M5HD47"/>
<dbReference type="Proteomes" id="UP000186132">
    <property type="component" value="Unassembled WGS sequence"/>
</dbReference>
<dbReference type="OrthoDB" id="3826766at2"/>
<keyword evidence="2" id="KW-1185">Reference proteome</keyword>
<dbReference type="NCBIfam" id="TIGR03941">
    <property type="entry name" value="tRNA_deam_assoc"/>
    <property type="match status" value="1"/>
</dbReference>
<dbReference type="EMBL" id="FQVU01000002">
    <property type="protein sequence ID" value="SHG13919.1"/>
    <property type="molecule type" value="Genomic_DNA"/>
</dbReference>